<protein>
    <recommendedName>
        <fullName evidence="2">AHC1-like C2H2 zinc-finger domain-containing protein</fullName>
    </recommendedName>
</protein>
<proteinExistence type="predicted"/>
<name>A0A6H0XTT8_9PEZI</name>
<dbReference type="EMBL" id="CP051140">
    <property type="protein sequence ID" value="QIW98132.1"/>
    <property type="molecule type" value="Genomic_DNA"/>
</dbReference>
<accession>A0A6H0XTT8</accession>
<feature type="region of interest" description="Disordered" evidence="1">
    <location>
        <begin position="247"/>
        <end position="297"/>
    </location>
</feature>
<feature type="domain" description="AHC1-like C2H2 zinc-finger" evidence="2">
    <location>
        <begin position="296"/>
        <end position="352"/>
    </location>
</feature>
<feature type="region of interest" description="Disordered" evidence="1">
    <location>
        <begin position="471"/>
        <end position="569"/>
    </location>
</feature>
<evidence type="ECO:0000259" key="2">
    <source>
        <dbReference type="Pfam" id="PF25909"/>
    </source>
</evidence>
<sequence>MQSIFRLPWCTDHFGASEKAAFGAGAIPTTMDIATLKKLKRKRAVTPDGQSTPHVDVKRQRPATAIASDYFSALPTSRSPVSTPPVTILPSATTQTVADNLASTINNTREANKENMTTQDVEMIDSQVKTAPTLSRLQQAIENQLNMQILMKHNELRLIDQELAKCQVALEQLRRCEIRPFLGNEGFDYSITRGTGAAILPPPGYTKPTHAAPHGVTDGPYTRHYRRWLLPDAQFDSQPISAISPVDDSLASRSTRHAGARKSVVATTSSRHEQHQALPSYTAPPPRKDSSTPLVLRRSTDNKLVKLVCNNCNRGNMSSIQGFLNHCRIAHKVVYESHDAAAIDCGRILDDSEIANLPTEAQTMPISKPVVKHTPNRATSIATPIVTSHAVHPMNKPGVSTSTKPLKPIAVKPVAPLATPQPAQFATAPFKAAVGLPKLSALFARRSCGGDLDQAALDARRKPDFMMDEVMSPLTPGSPAVVTPTSGRGMLAVNGRSLGGKSHGQAQRPQHSYFAPSKHNEHIQSPGEPNLSPHTVDSNPGLVSDVEDDDNGSASEEESNGPDAPMAFGVRRDCADNMEIDVAVEDGINQHGVVIRRNSMLSADRNVLGGPSSKFGN</sequence>
<evidence type="ECO:0000256" key="1">
    <source>
        <dbReference type="SAM" id="MobiDB-lite"/>
    </source>
</evidence>
<feature type="compositionally biased region" description="Acidic residues" evidence="1">
    <location>
        <begin position="545"/>
        <end position="560"/>
    </location>
</feature>
<dbReference type="Pfam" id="PF25909">
    <property type="entry name" value="zf-C2H2_AHC1"/>
    <property type="match status" value="1"/>
</dbReference>
<organism evidence="3 4">
    <name type="scientific">Peltaster fructicola</name>
    <dbReference type="NCBI Taxonomy" id="286661"/>
    <lineage>
        <taxon>Eukaryota</taxon>
        <taxon>Fungi</taxon>
        <taxon>Dikarya</taxon>
        <taxon>Ascomycota</taxon>
        <taxon>Pezizomycotina</taxon>
        <taxon>Dothideomycetes</taxon>
        <taxon>Dothideomycetes incertae sedis</taxon>
        <taxon>Peltaster</taxon>
    </lineage>
</organism>
<dbReference type="AlphaFoldDB" id="A0A6H0XTT8"/>
<reference evidence="3 4" key="1">
    <citation type="journal article" date="2016" name="Sci. Rep.">
        <title>Peltaster fructicola genome reveals evolution from an invasive phytopathogen to an ectophytic parasite.</title>
        <authorList>
            <person name="Xu C."/>
            <person name="Chen H."/>
            <person name="Gleason M.L."/>
            <person name="Xu J.R."/>
            <person name="Liu H."/>
            <person name="Zhang R."/>
            <person name="Sun G."/>
        </authorList>
    </citation>
    <scope>NUCLEOTIDE SEQUENCE [LARGE SCALE GENOMIC DNA]</scope>
    <source>
        <strain evidence="3 4">LNHT1506</strain>
    </source>
</reference>
<dbReference type="Proteomes" id="UP000503462">
    <property type="component" value="Chromosome 2"/>
</dbReference>
<evidence type="ECO:0000313" key="3">
    <source>
        <dbReference type="EMBL" id="QIW98132.1"/>
    </source>
</evidence>
<keyword evidence="4" id="KW-1185">Reference proteome</keyword>
<dbReference type="OrthoDB" id="5355528at2759"/>
<evidence type="ECO:0000313" key="4">
    <source>
        <dbReference type="Proteomes" id="UP000503462"/>
    </source>
</evidence>
<dbReference type="InterPro" id="IPR058706">
    <property type="entry name" value="zf-C2H2_AHC1-like"/>
</dbReference>
<gene>
    <name evidence="3" type="ORF">AMS68_003650</name>
</gene>